<dbReference type="Proteomes" id="UP000011116">
    <property type="component" value="Chromosome 2H"/>
</dbReference>
<feature type="compositionally biased region" description="Low complexity" evidence="1">
    <location>
        <begin position="411"/>
        <end position="428"/>
    </location>
</feature>
<dbReference type="Pfam" id="PF14624">
    <property type="entry name" value="Vwaint"/>
    <property type="match status" value="1"/>
</dbReference>
<feature type="compositionally biased region" description="Basic residues" evidence="1">
    <location>
        <begin position="440"/>
        <end position="449"/>
    </location>
</feature>
<feature type="compositionally biased region" description="Polar residues" evidence="1">
    <location>
        <begin position="450"/>
        <end position="460"/>
    </location>
</feature>
<name>A0A8I7B840_HORVV</name>
<dbReference type="PANTHER" id="PTHR10579">
    <property type="entry name" value="CALCIUM-ACTIVATED CHLORIDE CHANNEL REGULATOR"/>
    <property type="match status" value="1"/>
</dbReference>
<sequence>MSGRKKVPRLAAPPPTPQAQAGLYQDDEPLWHLIGRIAGARHFHQATSLTTALHLAAPPPTAYAQVQVGAYHDDEPLERCAAAGAQAQAPAADGGLVLKTQCEFPALGRGASRDKFAVLVHVRAPADVASMNVGMYWNGRTSFLPPPNRTANDYMTLVPLLFTHADTRPGPVHTFGFGADNDALAMHTIAEATGGTFSFIENQAAIQDSFAQCIGGILSVAVQEARIAVTCLHRGVRVQGIQSGCYGNHVGDDGRAASIDEERRFLVLVHVPRARPVESVTRLVKVSCTYKVAATGQAAQAAAPAAVIQRLLELELTEAPPPSIDVERERVRLAATQDITAARAAAEGGQHAGAARILDSRLKAMERSAPGAAGDPTCEAIKEELRDLSSRVGNLREYQKTGRARLLAGMSSHAQQRASASTSTKARAYLTPKMEEMVKVSRKQSRKRGGSQQPWSQLKQIKQDVSGDF</sequence>
<organism evidence="3 4">
    <name type="scientific">Hordeum vulgare subsp. vulgare</name>
    <name type="common">Domesticated barley</name>
    <dbReference type="NCBI Taxonomy" id="112509"/>
    <lineage>
        <taxon>Eukaryota</taxon>
        <taxon>Viridiplantae</taxon>
        <taxon>Streptophyta</taxon>
        <taxon>Embryophyta</taxon>
        <taxon>Tracheophyta</taxon>
        <taxon>Spermatophyta</taxon>
        <taxon>Magnoliopsida</taxon>
        <taxon>Liliopsida</taxon>
        <taxon>Poales</taxon>
        <taxon>Poaceae</taxon>
        <taxon>BOP clade</taxon>
        <taxon>Pooideae</taxon>
        <taxon>Triticodae</taxon>
        <taxon>Triticeae</taxon>
        <taxon>Hordeinae</taxon>
        <taxon>Hordeum</taxon>
    </lineage>
</organism>
<reference evidence="3" key="2">
    <citation type="submission" date="2020-10" db="EMBL/GenBank/DDBJ databases">
        <authorList>
            <person name="Scholz U."/>
            <person name="Mascher M."/>
            <person name="Fiebig A."/>
        </authorList>
    </citation>
    <scope>NUCLEOTIDE SEQUENCE [LARGE SCALE GENOMIC DNA]</scope>
    <source>
        <strain evidence="3">cv. Morex</strain>
    </source>
</reference>
<protein>
    <recommendedName>
        <fullName evidence="2">VWA-Hint protein Vwaint domain-containing protein</fullName>
    </recommendedName>
</protein>
<dbReference type="EnsemblPlants" id="HORVU.MOREX.r3.2HG0195800.1">
    <property type="protein sequence ID" value="HORVU.MOREX.r3.2HG0195800.1"/>
    <property type="gene ID" value="HORVU.MOREX.r3.2HG0195800"/>
</dbReference>
<evidence type="ECO:0000313" key="4">
    <source>
        <dbReference type="Proteomes" id="UP000011116"/>
    </source>
</evidence>
<proteinExistence type="predicted"/>
<feature type="domain" description="VWA-Hint protein Vwaint" evidence="2">
    <location>
        <begin position="375"/>
        <end position="441"/>
    </location>
</feature>
<dbReference type="AlphaFoldDB" id="A0A8I7B840"/>
<reference evidence="4" key="1">
    <citation type="journal article" date="2012" name="Nature">
        <title>A physical, genetic and functional sequence assembly of the barley genome.</title>
        <authorList>
            <consortium name="The International Barley Genome Sequencing Consortium"/>
            <person name="Mayer K.F."/>
            <person name="Waugh R."/>
            <person name="Brown J.W."/>
            <person name="Schulman A."/>
            <person name="Langridge P."/>
            <person name="Platzer M."/>
            <person name="Fincher G.B."/>
            <person name="Muehlbauer G.J."/>
            <person name="Sato K."/>
            <person name="Close T.J."/>
            <person name="Wise R.P."/>
            <person name="Stein N."/>
        </authorList>
    </citation>
    <scope>NUCLEOTIDE SEQUENCE [LARGE SCALE GENOMIC DNA]</scope>
    <source>
        <strain evidence="4">cv. Morex</strain>
    </source>
</reference>
<evidence type="ECO:0000313" key="3">
    <source>
        <dbReference type="EnsemblPlants" id="HORVU.MOREX.r3.2HG0195800.1"/>
    </source>
</evidence>
<dbReference type="InterPro" id="IPR036465">
    <property type="entry name" value="vWFA_dom_sf"/>
</dbReference>
<dbReference type="PANTHER" id="PTHR10579:SF170">
    <property type="entry name" value="VWFA DOMAIN-CONTAINING PROTEIN"/>
    <property type="match status" value="1"/>
</dbReference>
<evidence type="ECO:0000256" key="1">
    <source>
        <dbReference type="SAM" id="MobiDB-lite"/>
    </source>
</evidence>
<keyword evidence="4" id="KW-1185">Reference proteome</keyword>
<reference evidence="3" key="3">
    <citation type="submission" date="2022-01" db="UniProtKB">
        <authorList>
            <consortium name="EnsemblPlants"/>
        </authorList>
    </citation>
    <scope>IDENTIFICATION</scope>
    <source>
        <strain evidence="3">subsp. vulgare</strain>
    </source>
</reference>
<dbReference type="Gene3D" id="3.40.50.410">
    <property type="entry name" value="von Willebrand factor, type A domain"/>
    <property type="match status" value="1"/>
</dbReference>
<dbReference type="InterPro" id="IPR051266">
    <property type="entry name" value="CLCR"/>
</dbReference>
<accession>A0A8I7B840</accession>
<feature type="region of interest" description="Disordered" evidence="1">
    <location>
        <begin position="1"/>
        <end position="22"/>
    </location>
</feature>
<dbReference type="InterPro" id="IPR032838">
    <property type="entry name" value="Vwaint_dom"/>
</dbReference>
<evidence type="ECO:0000259" key="2">
    <source>
        <dbReference type="Pfam" id="PF14624"/>
    </source>
</evidence>
<dbReference type="Gramene" id="HORVU.MOREX.r3.2HG0195800.1">
    <property type="protein sequence ID" value="HORVU.MOREX.r3.2HG0195800.1"/>
    <property type="gene ID" value="HORVU.MOREX.r3.2HG0195800"/>
</dbReference>
<feature type="region of interest" description="Disordered" evidence="1">
    <location>
        <begin position="409"/>
        <end position="469"/>
    </location>
</feature>